<accession>A0AAD9UAU5</accession>
<evidence type="ECO:0000256" key="2">
    <source>
        <dbReference type="ARBA" id="ARBA00022676"/>
    </source>
</evidence>
<comment type="similarity">
    <text evidence="1">Belongs to the UDP-glycosyltransferase family.</text>
</comment>
<dbReference type="InterPro" id="IPR050481">
    <property type="entry name" value="UDP-glycosyltransf_plant"/>
</dbReference>
<dbReference type="SUPFAM" id="SSF53756">
    <property type="entry name" value="UDP-Glycosyltransferase/glycogen phosphorylase"/>
    <property type="match status" value="1"/>
</dbReference>
<dbReference type="GO" id="GO:0035251">
    <property type="term" value="F:UDP-glucosyltransferase activity"/>
    <property type="evidence" value="ECO:0007669"/>
    <property type="project" value="InterPro"/>
</dbReference>
<dbReference type="PANTHER" id="PTHR48049">
    <property type="entry name" value="GLYCOSYLTRANSFERASE"/>
    <property type="match status" value="1"/>
</dbReference>
<sequence length="468" mass="52597">MDHNKEKLHVAVFPWLAYGHIMPFFQVAKFLAQKGHRISYISTPKNIRRLPQIPTDLSSTLFRFVQLTLPHVDGLPLEAESTAELPIGKVPYLKKAYDLLQLPLTNFLQNSDVNWVILDFASYWLPSIASQLGVNSVFFSIFCASSCSFSGPPSELLNGRRQKPEDFTVVPDWIDYPSTVAFKLHEIVSHQDCMDSAVSDFQRLGITIRDCRAFAVRSCPEFEPEAFSLLGRLLQKPVLSVGLLPPTLQDTASDDEKWQVFKDWLDSKREKSVIYVALGTEVTLSQELMHELAFGLEKSGLPFIWVVKNRPLVEGEMGPLLFPTGFQDRVSGRGLVWKEWAPQLRILVHPSVGGFLTHSGWSSVIEALGLGRVLILLSGASSDTGLVARLIHSKRVGLEIERNEQDGSFTSESVAESIRRVMVSQEGEALRANAWDMKEIFGNIHLHNKYLNEFTHFIESDTTSTRSV</sequence>
<keyword evidence="3" id="KW-0808">Transferase</keyword>
<dbReference type="PANTHER" id="PTHR48049:SF60">
    <property type="entry name" value="UDP-GLYCOSYLTRANSFERASE 91B1"/>
    <property type="match status" value="1"/>
</dbReference>
<evidence type="ECO:0000256" key="3">
    <source>
        <dbReference type="ARBA" id="ARBA00022679"/>
    </source>
</evidence>
<dbReference type="Pfam" id="PF00201">
    <property type="entry name" value="UDPGT"/>
    <property type="match status" value="1"/>
</dbReference>
<keyword evidence="5" id="KW-1185">Reference proteome</keyword>
<dbReference type="FunFam" id="3.40.50.2000:FF:000037">
    <property type="entry name" value="Glycosyltransferase"/>
    <property type="match status" value="1"/>
</dbReference>
<keyword evidence="2" id="KW-0328">Glycosyltransferase</keyword>
<evidence type="ECO:0000313" key="5">
    <source>
        <dbReference type="Proteomes" id="UP001280121"/>
    </source>
</evidence>
<dbReference type="CDD" id="cd03784">
    <property type="entry name" value="GT1_Gtf-like"/>
    <property type="match status" value="1"/>
</dbReference>
<dbReference type="EMBL" id="JANJYI010000005">
    <property type="protein sequence ID" value="KAK2650803.1"/>
    <property type="molecule type" value="Genomic_DNA"/>
</dbReference>
<proteinExistence type="inferred from homology"/>
<dbReference type="Proteomes" id="UP001280121">
    <property type="component" value="Unassembled WGS sequence"/>
</dbReference>
<protein>
    <submittedName>
        <fullName evidence="4">Uncharacterized protein</fullName>
    </submittedName>
</protein>
<dbReference type="AlphaFoldDB" id="A0AAD9UAU5"/>
<evidence type="ECO:0000256" key="1">
    <source>
        <dbReference type="ARBA" id="ARBA00009995"/>
    </source>
</evidence>
<dbReference type="FunFam" id="3.40.50.2000:FF:000088">
    <property type="entry name" value="Glycosyltransferase"/>
    <property type="match status" value="1"/>
</dbReference>
<comment type="caution">
    <text evidence="4">The sequence shown here is derived from an EMBL/GenBank/DDBJ whole genome shotgun (WGS) entry which is preliminary data.</text>
</comment>
<reference evidence="4" key="1">
    <citation type="journal article" date="2023" name="Plant J.">
        <title>Genome sequences and population genomics provide insights into the demographic history, inbreeding, and mutation load of two 'living fossil' tree species of Dipteronia.</title>
        <authorList>
            <person name="Feng Y."/>
            <person name="Comes H.P."/>
            <person name="Chen J."/>
            <person name="Zhu S."/>
            <person name="Lu R."/>
            <person name="Zhang X."/>
            <person name="Li P."/>
            <person name="Qiu J."/>
            <person name="Olsen K.M."/>
            <person name="Qiu Y."/>
        </authorList>
    </citation>
    <scope>NUCLEOTIDE SEQUENCE</scope>
    <source>
        <strain evidence="4">KIB01</strain>
    </source>
</reference>
<name>A0AAD9UAU5_9ROSI</name>
<gene>
    <name evidence="4" type="ORF">Ddye_018292</name>
</gene>
<dbReference type="InterPro" id="IPR002213">
    <property type="entry name" value="UDP_glucos_trans"/>
</dbReference>
<evidence type="ECO:0000313" key="4">
    <source>
        <dbReference type="EMBL" id="KAK2650803.1"/>
    </source>
</evidence>
<dbReference type="Gene3D" id="3.40.50.2000">
    <property type="entry name" value="Glycogen Phosphorylase B"/>
    <property type="match status" value="2"/>
</dbReference>
<organism evidence="4 5">
    <name type="scientific">Dipteronia dyeriana</name>
    <dbReference type="NCBI Taxonomy" id="168575"/>
    <lineage>
        <taxon>Eukaryota</taxon>
        <taxon>Viridiplantae</taxon>
        <taxon>Streptophyta</taxon>
        <taxon>Embryophyta</taxon>
        <taxon>Tracheophyta</taxon>
        <taxon>Spermatophyta</taxon>
        <taxon>Magnoliopsida</taxon>
        <taxon>eudicotyledons</taxon>
        <taxon>Gunneridae</taxon>
        <taxon>Pentapetalae</taxon>
        <taxon>rosids</taxon>
        <taxon>malvids</taxon>
        <taxon>Sapindales</taxon>
        <taxon>Sapindaceae</taxon>
        <taxon>Hippocastanoideae</taxon>
        <taxon>Acereae</taxon>
        <taxon>Dipteronia</taxon>
    </lineage>
</organism>